<dbReference type="InterPro" id="IPR010331">
    <property type="entry name" value="ExoD"/>
</dbReference>
<feature type="compositionally biased region" description="Polar residues" evidence="1">
    <location>
        <begin position="1"/>
        <end position="10"/>
    </location>
</feature>
<keyword evidence="2" id="KW-0812">Transmembrane</keyword>
<dbReference type="Proteomes" id="UP000825009">
    <property type="component" value="Chromosome"/>
</dbReference>
<feature type="region of interest" description="Disordered" evidence="1">
    <location>
        <begin position="1"/>
        <end position="24"/>
    </location>
</feature>
<dbReference type="PANTHER" id="PTHR41795:SF1">
    <property type="entry name" value="EXOPOLYSACCHARIDE SYNTHESIS PROTEIN"/>
    <property type="match status" value="1"/>
</dbReference>
<dbReference type="AlphaFoldDB" id="A0A8F6TWC1"/>
<name>A0A8F6TWC1_9RHOB</name>
<keyword evidence="2" id="KW-1133">Transmembrane helix</keyword>
<proteinExistence type="predicted"/>
<keyword evidence="4" id="KW-1185">Reference proteome</keyword>
<feature type="transmembrane region" description="Helical" evidence="2">
    <location>
        <begin position="53"/>
        <end position="74"/>
    </location>
</feature>
<evidence type="ECO:0000313" key="3">
    <source>
        <dbReference type="EMBL" id="QXT39119.1"/>
    </source>
</evidence>
<feature type="transmembrane region" description="Helical" evidence="2">
    <location>
        <begin position="142"/>
        <end position="159"/>
    </location>
</feature>
<keyword evidence="2" id="KW-0472">Membrane</keyword>
<dbReference type="EMBL" id="CP079194">
    <property type="protein sequence ID" value="QXT39119.1"/>
    <property type="molecule type" value="Genomic_DNA"/>
</dbReference>
<reference evidence="3 4" key="1">
    <citation type="submission" date="2021-07" db="EMBL/GenBank/DDBJ databases">
        <title>A novel Jannaschia species isolated from marine dinoflagellate Ceratoperidinium margalefii.</title>
        <authorList>
            <person name="Jiang Y."/>
            <person name="Li Z."/>
        </authorList>
    </citation>
    <scope>NUCLEOTIDE SEQUENCE [LARGE SCALE GENOMIC DNA]</scope>
    <source>
        <strain evidence="3 4">J12C1-MA-4</strain>
    </source>
</reference>
<sequence>MTVHASNSTEDAAPSASDPEPILSNLADDVAEAAKEEDGQVDKMVQSAGASGLLPIMTLLGLLLVSPLSGIPLFSTSMGLMIALCAAQTAMGRDKLWLPDFLRRRKVKPGRVVSAMDRVHSVAEWLEARATSRLTWLSEPPSRLVFLCVAALYGVLMPLMEFIPFTSSFLGAAVLLTGLGLLLRDGILLLLSILPALIAVGLIFGLVVL</sequence>
<accession>A0A8F6TWC1</accession>
<feature type="transmembrane region" description="Helical" evidence="2">
    <location>
        <begin position="188"/>
        <end position="208"/>
    </location>
</feature>
<evidence type="ECO:0000256" key="2">
    <source>
        <dbReference type="SAM" id="Phobius"/>
    </source>
</evidence>
<dbReference type="PIRSF" id="PIRSF033239">
    <property type="entry name" value="ExoD"/>
    <property type="match status" value="1"/>
</dbReference>
<organism evidence="3 4">
    <name type="scientific">Gymnodinialimonas ceratoperidinii</name>
    <dbReference type="NCBI Taxonomy" id="2856823"/>
    <lineage>
        <taxon>Bacteria</taxon>
        <taxon>Pseudomonadati</taxon>
        <taxon>Pseudomonadota</taxon>
        <taxon>Alphaproteobacteria</taxon>
        <taxon>Rhodobacterales</taxon>
        <taxon>Paracoccaceae</taxon>
        <taxon>Gymnodinialimonas</taxon>
    </lineage>
</organism>
<gene>
    <name evidence="3" type="ORF">KYE46_14480</name>
</gene>
<protein>
    <submittedName>
        <fullName evidence="3">Exopolysaccharide biosynthesis protein</fullName>
    </submittedName>
</protein>
<dbReference type="RefSeq" id="WP_219001470.1">
    <property type="nucleotide sequence ID" value="NZ_CP079194.1"/>
</dbReference>
<evidence type="ECO:0000256" key="1">
    <source>
        <dbReference type="SAM" id="MobiDB-lite"/>
    </source>
</evidence>
<dbReference type="Pfam" id="PF06055">
    <property type="entry name" value="ExoD"/>
    <property type="match status" value="1"/>
</dbReference>
<evidence type="ECO:0000313" key="4">
    <source>
        <dbReference type="Proteomes" id="UP000825009"/>
    </source>
</evidence>
<dbReference type="PANTHER" id="PTHR41795">
    <property type="entry name" value="EXOPOLYSACCHARIDE SYNTHESIS PROTEIN"/>
    <property type="match status" value="1"/>
</dbReference>
<dbReference type="KEGG" id="gce:KYE46_14480"/>